<dbReference type="InterPro" id="IPR038561">
    <property type="entry name" value="SoxD_sf"/>
</dbReference>
<proteinExistence type="predicted"/>
<accession>A0ABV7MR80</accession>
<dbReference type="Pfam" id="PF04267">
    <property type="entry name" value="SoxD"/>
    <property type="match status" value="1"/>
</dbReference>
<dbReference type="Gene3D" id="3.30.2270.10">
    <property type="entry name" value="Folate-binding superfamily"/>
    <property type="match status" value="1"/>
</dbReference>
<organism evidence="2 3">
    <name type="scientific">Mesorhizobium cantuariense</name>
    <dbReference type="NCBI Taxonomy" id="1300275"/>
    <lineage>
        <taxon>Bacteria</taxon>
        <taxon>Pseudomonadati</taxon>
        <taxon>Pseudomonadota</taxon>
        <taxon>Alphaproteobacteria</taxon>
        <taxon>Hyphomicrobiales</taxon>
        <taxon>Phyllobacteriaceae</taxon>
        <taxon>Mesorhizobium</taxon>
    </lineage>
</organism>
<dbReference type="Proteomes" id="UP001595648">
    <property type="component" value="Unassembled WGS sequence"/>
</dbReference>
<name>A0ABV7MR80_9HYPH</name>
<dbReference type="InterPro" id="IPR006279">
    <property type="entry name" value="SoxD"/>
</dbReference>
<evidence type="ECO:0000313" key="3">
    <source>
        <dbReference type="Proteomes" id="UP001595648"/>
    </source>
</evidence>
<protein>
    <submittedName>
        <fullName evidence="2">Sarcosine oxidase subunit delta</fullName>
    </submittedName>
</protein>
<keyword evidence="3" id="KW-1185">Reference proteome</keyword>
<gene>
    <name evidence="2" type="ORF">ACFOJ9_19215</name>
</gene>
<evidence type="ECO:0000256" key="1">
    <source>
        <dbReference type="SAM" id="MobiDB-lite"/>
    </source>
</evidence>
<dbReference type="NCBIfam" id="TIGR01374">
    <property type="entry name" value="soxD"/>
    <property type="match status" value="1"/>
</dbReference>
<feature type="region of interest" description="Disordered" evidence="1">
    <location>
        <begin position="82"/>
        <end position="108"/>
    </location>
</feature>
<evidence type="ECO:0000313" key="2">
    <source>
        <dbReference type="EMBL" id="MFC3323875.1"/>
    </source>
</evidence>
<feature type="compositionally biased region" description="Basic and acidic residues" evidence="1">
    <location>
        <begin position="83"/>
        <end position="108"/>
    </location>
</feature>
<sequence>MLITCPYCGPRDVIEFTYQGDGNRERPDPASQNFEAWNAYVYNRLNPAGDHNEIWQHSGGCRTHLRVVRNTLTHEISNVAFMRGDHGRGDHGRGDHGSAARRKAEDKA</sequence>
<dbReference type="EMBL" id="JBHRVD010000001">
    <property type="protein sequence ID" value="MFC3323875.1"/>
    <property type="molecule type" value="Genomic_DNA"/>
</dbReference>
<dbReference type="RefSeq" id="WP_378980447.1">
    <property type="nucleotide sequence ID" value="NZ_JBHRVD010000001.1"/>
</dbReference>
<comment type="caution">
    <text evidence="2">The sequence shown here is derived from an EMBL/GenBank/DDBJ whole genome shotgun (WGS) entry which is preliminary data.</text>
</comment>
<reference evidence="3" key="1">
    <citation type="journal article" date="2019" name="Int. J. Syst. Evol. Microbiol.">
        <title>The Global Catalogue of Microorganisms (GCM) 10K type strain sequencing project: providing services to taxonomists for standard genome sequencing and annotation.</title>
        <authorList>
            <consortium name="The Broad Institute Genomics Platform"/>
            <consortium name="The Broad Institute Genome Sequencing Center for Infectious Disease"/>
            <person name="Wu L."/>
            <person name="Ma J."/>
        </authorList>
    </citation>
    <scope>NUCLEOTIDE SEQUENCE [LARGE SCALE GENOMIC DNA]</scope>
    <source>
        <strain evidence="3">ICMP 19515</strain>
    </source>
</reference>